<dbReference type="RefSeq" id="WP_072660523.1">
    <property type="nucleotide sequence ID" value="NZ_BDFD01000023.1"/>
</dbReference>
<dbReference type="Gene3D" id="3.40.50.150">
    <property type="entry name" value="Vaccinia Virus protein VP39"/>
    <property type="match status" value="1"/>
</dbReference>
<comment type="caution">
    <text evidence="2">The sequence shown here is derived from an EMBL/GenBank/DDBJ whole genome shotgun (WGS) entry which is preliminary data.</text>
</comment>
<sequence length="222" mass="25341">MRRVYLPFGESDVVPGMDAGQRKEMIERHRDSVSYFGYSSEALYWESRGGQKIRFEALAEIGIRPWDSLLDVGCGFGDLYSWLNGKGLPVDYTGIDLSPDILAKGLEMNPGLKLLQGEVFDFDWAPESFDWIVLSGTLNWDLHDDGEYAMRVIDRMFKLCRNGVAFNMLDHRNIDAASLLELIAYDVDAVFSFCKKITPACQLRTDYLADDFTIYMRRSEQA</sequence>
<dbReference type="Proteomes" id="UP000231632">
    <property type="component" value="Unassembled WGS sequence"/>
</dbReference>
<dbReference type="SUPFAM" id="SSF53335">
    <property type="entry name" value="S-adenosyl-L-methionine-dependent methyltransferases"/>
    <property type="match status" value="1"/>
</dbReference>
<keyword evidence="2" id="KW-0489">Methyltransferase</keyword>
<reference evidence="2 3" key="1">
    <citation type="journal article" date="2017" name="Arch. Microbiol.">
        <title>Mariprofundus micogutta sp. nov., a novel iron-oxidizing zetaproteobacterium isolated from a deep-sea hydrothermal field at the Bayonnaise knoll of the Izu-Ogasawara arc, and a description of Mariprofundales ord. nov. and Zetaproteobacteria classis nov.</title>
        <authorList>
            <person name="Makita H."/>
            <person name="Tanaka E."/>
            <person name="Mitsunobu S."/>
            <person name="Miyazaki M."/>
            <person name="Nunoura T."/>
            <person name="Uematsu K."/>
            <person name="Takaki Y."/>
            <person name="Nishi S."/>
            <person name="Shimamura S."/>
            <person name="Takai K."/>
        </authorList>
    </citation>
    <scope>NUCLEOTIDE SEQUENCE [LARGE SCALE GENOMIC DNA]</scope>
    <source>
        <strain evidence="2 3">ET2</strain>
    </source>
</reference>
<dbReference type="GO" id="GO:0032259">
    <property type="term" value="P:methylation"/>
    <property type="evidence" value="ECO:0007669"/>
    <property type="project" value="UniProtKB-KW"/>
</dbReference>
<protein>
    <submittedName>
        <fullName evidence="2">Methyltransferase domain protein</fullName>
    </submittedName>
</protein>
<name>A0A1L8CQM0_9PROT</name>
<keyword evidence="3" id="KW-1185">Reference proteome</keyword>
<feature type="domain" description="Methyltransferase" evidence="1">
    <location>
        <begin position="70"/>
        <end position="156"/>
    </location>
</feature>
<dbReference type="AlphaFoldDB" id="A0A1L8CQM0"/>
<keyword evidence="2" id="KW-0808">Transferase</keyword>
<dbReference type="STRING" id="1921010.MMIC_P2202"/>
<evidence type="ECO:0000313" key="3">
    <source>
        <dbReference type="Proteomes" id="UP000231632"/>
    </source>
</evidence>
<dbReference type="GO" id="GO:0008168">
    <property type="term" value="F:methyltransferase activity"/>
    <property type="evidence" value="ECO:0007669"/>
    <property type="project" value="UniProtKB-KW"/>
</dbReference>
<organism evidence="2 3">
    <name type="scientific">Mariprofundus micogutta</name>
    <dbReference type="NCBI Taxonomy" id="1921010"/>
    <lineage>
        <taxon>Bacteria</taxon>
        <taxon>Pseudomonadati</taxon>
        <taxon>Pseudomonadota</taxon>
        <taxon>Candidatius Mariprofundia</taxon>
        <taxon>Mariprofundales</taxon>
        <taxon>Mariprofundaceae</taxon>
        <taxon>Mariprofundus</taxon>
    </lineage>
</organism>
<evidence type="ECO:0000313" key="2">
    <source>
        <dbReference type="EMBL" id="GAV21222.1"/>
    </source>
</evidence>
<accession>A0A1L8CQM0</accession>
<dbReference type="CDD" id="cd02440">
    <property type="entry name" value="AdoMet_MTases"/>
    <property type="match status" value="1"/>
</dbReference>
<dbReference type="EMBL" id="BDFD01000023">
    <property type="protein sequence ID" value="GAV21222.1"/>
    <property type="molecule type" value="Genomic_DNA"/>
</dbReference>
<dbReference type="InterPro" id="IPR029063">
    <property type="entry name" value="SAM-dependent_MTases_sf"/>
</dbReference>
<dbReference type="InterPro" id="IPR041698">
    <property type="entry name" value="Methyltransf_25"/>
</dbReference>
<proteinExistence type="predicted"/>
<dbReference type="Pfam" id="PF13649">
    <property type="entry name" value="Methyltransf_25"/>
    <property type="match status" value="1"/>
</dbReference>
<evidence type="ECO:0000259" key="1">
    <source>
        <dbReference type="Pfam" id="PF13649"/>
    </source>
</evidence>
<gene>
    <name evidence="2" type="ORF">MMIC_P2202</name>
</gene>